<comment type="subcellular location">
    <subcellularLocation>
        <location evidence="3">Endoplasmic reticulum membrane</location>
    </subcellularLocation>
    <subcellularLocation>
        <location evidence="2">Microsome membrane</location>
    </subcellularLocation>
</comment>
<comment type="cofactor">
    <cofactor evidence="1 13">
        <name>heme</name>
        <dbReference type="ChEBI" id="CHEBI:30413"/>
    </cofactor>
</comment>
<comment type="similarity">
    <text evidence="4 14">Belongs to the cytochrome P450 family.</text>
</comment>
<dbReference type="Gene3D" id="1.10.630.10">
    <property type="entry name" value="Cytochrome P450"/>
    <property type="match status" value="1"/>
</dbReference>
<dbReference type="GO" id="GO:0006805">
    <property type="term" value="P:xenobiotic metabolic process"/>
    <property type="evidence" value="ECO:0007669"/>
    <property type="project" value="TreeGrafter"/>
</dbReference>
<evidence type="ECO:0000256" key="15">
    <source>
        <dbReference type="SAM" id="Phobius"/>
    </source>
</evidence>
<evidence type="ECO:0000256" key="3">
    <source>
        <dbReference type="ARBA" id="ARBA00004586"/>
    </source>
</evidence>
<dbReference type="InterPro" id="IPR050182">
    <property type="entry name" value="Cytochrome_P450_fam2"/>
</dbReference>
<dbReference type="GO" id="GO:0005789">
    <property type="term" value="C:endoplasmic reticulum membrane"/>
    <property type="evidence" value="ECO:0007669"/>
    <property type="project" value="UniProtKB-SubCell"/>
</dbReference>
<dbReference type="Ensembl" id="ENSNPET00000015161.1">
    <property type="protein sequence ID" value="ENSNPEP00000014797.1"/>
    <property type="gene ID" value="ENSNPEG00000011056.1"/>
</dbReference>
<evidence type="ECO:0000256" key="13">
    <source>
        <dbReference type="PIRSR" id="PIRSR602401-1"/>
    </source>
</evidence>
<dbReference type="PRINTS" id="PR00385">
    <property type="entry name" value="P450"/>
</dbReference>
<dbReference type="InterPro" id="IPR008071">
    <property type="entry name" value="Cyt_P450_E_grp-I_CYP2J-like"/>
</dbReference>
<dbReference type="Pfam" id="PF00067">
    <property type="entry name" value="p450"/>
    <property type="match status" value="1"/>
</dbReference>
<dbReference type="SUPFAM" id="SSF48264">
    <property type="entry name" value="Cytochrome P450"/>
    <property type="match status" value="1"/>
</dbReference>
<dbReference type="InterPro" id="IPR002401">
    <property type="entry name" value="Cyt_P450_E_grp-I"/>
</dbReference>
<evidence type="ECO:0000256" key="1">
    <source>
        <dbReference type="ARBA" id="ARBA00001971"/>
    </source>
</evidence>
<sequence length="500" mass="57404">MLRLLSEGVSSLSIRTLLVFLVVFLLIADYMKKRKPKNFPPGPFSLPFLGNILSMDFIDPLKGVEKLIEKYGDIFSMDMGSINYVIVSNFEMVKEVLVNHGENFLDRPEMPFDNDFFSKRGLTTSNGHLWKQQRRFALTTLRNFGLGKKSLEERIQEECRYLTDAIGEEQGHPFDPHFKINNAVSNVICSVSFGDRFEYHNDRHKVLMTQGLFWSSLPCALCFSCPKLNSFFPSIMKYVPGPHHTISEIWKQLKSFVQTIIAKHKEDWQPTESRDFIDSYLQEIAKVSHIADDGFNDENLVACTLDLFVAGTETTSTTLRWALLYMAAYPDIQARVQAEIDAVVGQTRQPGLDDRTSLPYTNAVVHELQRFSNVIPGSVPRLTTRDTLLRGFFVPKGTVLITNLTSVLRDKKQWETPDTFNPEHFLKDGQFYKREAFIPFSLGKRACLGEQLARAELFLFFAALLQKFTFRMPQDAVPNLRYRLGMTRYPQPYRVCALPR</sequence>
<dbReference type="AlphaFoldDB" id="A0A8C6ZH13"/>
<keyword evidence="12 15" id="KW-0472">Membrane</keyword>
<evidence type="ECO:0000256" key="7">
    <source>
        <dbReference type="ARBA" id="ARBA00022824"/>
    </source>
</evidence>
<dbReference type="GO" id="GO:0005506">
    <property type="term" value="F:iron ion binding"/>
    <property type="evidence" value="ECO:0007669"/>
    <property type="project" value="InterPro"/>
</dbReference>
<protein>
    <submittedName>
        <fullName evidence="16">Cytochrome P450 2J2-like</fullName>
    </submittedName>
</protein>
<keyword evidence="6 13" id="KW-0479">Metal-binding</keyword>
<dbReference type="InterPro" id="IPR001128">
    <property type="entry name" value="Cyt_P450"/>
</dbReference>
<keyword evidence="8" id="KW-0492">Microsome</keyword>
<feature type="binding site" description="axial binding residue" evidence="13">
    <location>
        <position position="447"/>
    </location>
    <ligand>
        <name>heme</name>
        <dbReference type="ChEBI" id="CHEBI:30413"/>
    </ligand>
    <ligandPart>
        <name>Fe</name>
        <dbReference type="ChEBI" id="CHEBI:18248"/>
    </ligandPart>
</feature>
<dbReference type="PANTHER" id="PTHR24300:SF177">
    <property type="entry name" value="CYTOCHROME P450 2J2"/>
    <property type="match status" value="1"/>
</dbReference>
<keyword evidence="11 14" id="KW-0503">Monooxygenase</keyword>
<name>A0A8C6ZH13_NOTPE</name>
<dbReference type="GO" id="GO:0016712">
    <property type="term" value="F:oxidoreductase activity, acting on paired donors, with incorporation or reduction of molecular oxygen, reduced flavin or flavoprotein as one donor, and incorporation of one atom of oxygen"/>
    <property type="evidence" value="ECO:0007669"/>
    <property type="project" value="InterPro"/>
</dbReference>
<dbReference type="Proteomes" id="UP000694420">
    <property type="component" value="Unplaced"/>
</dbReference>
<evidence type="ECO:0000256" key="4">
    <source>
        <dbReference type="ARBA" id="ARBA00010617"/>
    </source>
</evidence>
<evidence type="ECO:0000256" key="10">
    <source>
        <dbReference type="ARBA" id="ARBA00023004"/>
    </source>
</evidence>
<organism evidence="16 17">
    <name type="scientific">Nothoprocta perdicaria</name>
    <name type="common">Chilean tinamou</name>
    <name type="synonym">Crypturus perdicarius</name>
    <dbReference type="NCBI Taxonomy" id="30464"/>
    <lineage>
        <taxon>Eukaryota</taxon>
        <taxon>Metazoa</taxon>
        <taxon>Chordata</taxon>
        <taxon>Craniata</taxon>
        <taxon>Vertebrata</taxon>
        <taxon>Euteleostomi</taxon>
        <taxon>Archelosauria</taxon>
        <taxon>Archosauria</taxon>
        <taxon>Dinosauria</taxon>
        <taxon>Saurischia</taxon>
        <taxon>Theropoda</taxon>
        <taxon>Coelurosauria</taxon>
        <taxon>Aves</taxon>
        <taxon>Palaeognathae</taxon>
        <taxon>Tinamiformes</taxon>
        <taxon>Tinamidae</taxon>
        <taxon>Nothoprocta</taxon>
    </lineage>
</organism>
<keyword evidence="17" id="KW-1185">Reference proteome</keyword>
<keyword evidence="9 14" id="KW-0560">Oxidoreductase</keyword>
<reference evidence="16" key="1">
    <citation type="submission" date="2025-08" db="UniProtKB">
        <authorList>
            <consortium name="Ensembl"/>
        </authorList>
    </citation>
    <scope>IDENTIFICATION</scope>
</reference>
<dbReference type="PRINTS" id="PR00463">
    <property type="entry name" value="EP450I"/>
</dbReference>
<keyword evidence="5 13" id="KW-0349">Heme</keyword>
<proteinExistence type="inferred from homology"/>
<reference evidence="16" key="2">
    <citation type="submission" date="2025-09" db="UniProtKB">
        <authorList>
            <consortium name="Ensembl"/>
        </authorList>
    </citation>
    <scope>IDENTIFICATION</scope>
</reference>
<dbReference type="FunFam" id="1.10.630.10:FF:000004">
    <property type="entry name" value="cytochrome P450 2D15 isoform X1"/>
    <property type="match status" value="1"/>
</dbReference>
<evidence type="ECO:0000256" key="2">
    <source>
        <dbReference type="ARBA" id="ARBA00004524"/>
    </source>
</evidence>
<evidence type="ECO:0000313" key="17">
    <source>
        <dbReference type="Proteomes" id="UP000694420"/>
    </source>
</evidence>
<accession>A0A8C6ZH13</accession>
<evidence type="ECO:0000256" key="12">
    <source>
        <dbReference type="ARBA" id="ARBA00023136"/>
    </source>
</evidence>
<feature type="transmembrane region" description="Helical" evidence="15">
    <location>
        <begin position="12"/>
        <end position="31"/>
    </location>
</feature>
<dbReference type="InterPro" id="IPR017972">
    <property type="entry name" value="Cyt_P450_CS"/>
</dbReference>
<keyword evidence="10 13" id="KW-0408">Iron</keyword>
<dbReference type="PROSITE" id="PS00086">
    <property type="entry name" value="CYTOCHROME_P450"/>
    <property type="match status" value="1"/>
</dbReference>
<evidence type="ECO:0000256" key="5">
    <source>
        <dbReference type="ARBA" id="ARBA00022617"/>
    </source>
</evidence>
<evidence type="ECO:0000256" key="11">
    <source>
        <dbReference type="ARBA" id="ARBA00023033"/>
    </source>
</evidence>
<evidence type="ECO:0000256" key="6">
    <source>
        <dbReference type="ARBA" id="ARBA00022723"/>
    </source>
</evidence>
<dbReference type="PRINTS" id="PR01688">
    <property type="entry name" value="EP450ICYP2J"/>
</dbReference>
<keyword evidence="15" id="KW-1133">Transmembrane helix</keyword>
<evidence type="ECO:0000313" key="16">
    <source>
        <dbReference type="Ensembl" id="ENSNPEP00000014797.1"/>
    </source>
</evidence>
<keyword evidence="7" id="KW-0256">Endoplasmic reticulum</keyword>
<evidence type="ECO:0000256" key="14">
    <source>
        <dbReference type="RuleBase" id="RU000461"/>
    </source>
</evidence>
<dbReference type="GO" id="GO:0020037">
    <property type="term" value="F:heme binding"/>
    <property type="evidence" value="ECO:0007669"/>
    <property type="project" value="InterPro"/>
</dbReference>
<evidence type="ECO:0000256" key="8">
    <source>
        <dbReference type="ARBA" id="ARBA00022848"/>
    </source>
</evidence>
<dbReference type="InterPro" id="IPR036396">
    <property type="entry name" value="Cyt_P450_sf"/>
</dbReference>
<evidence type="ECO:0000256" key="9">
    <source>
        <dbReference type="ARBA" id="ARBA00023002"/>
    </source>
</evidence>
<dbReference type="GO" id="GO:0006082">
    <property type="term" value="P:organic acid metabolic process"/>
    <property type="evidence" value="ECO:0007669"/>
    <property type="project" value="TreeGrafter"/>
</dbReference>
<dbReference type="PANTHER" id="PTHR24300">
    <property type="entry name" value="CYTOCHROME P450 508A4-RELATED"/>
    <property type="match status" value="1"/>
</dbReference>
<gene>
    <name evidence="16" type="primary">LOC112948473</name>
</gene>
<keyword evidence="15" id="KW-0812">Transmembrane</keyword>